<dbReference type="InterPro" id="IPR012657">
    <property type="entry name" value="23S_rRNA-intervening_sequence"/>
</dbReference>
<reference evidence="1" key="1">
    <citation type="submission" date="2020-10" db="EMBL/GenBank/DDBJ databases">
        <authorList>
            <person name="Gilroy R."/>
        </authorList>
    </citation>
    <scope>NUCLEOTIDE SEQUENCE</scope>
    <source>
        <strain evidence="1">D3-1215</strain>
    </source>
</reference>
<dbReference type="SUPFAM" id="SSF158446">
    <property type="entry name" value="IVS-encoded protein-like"/>
    <property type="match status" value="1"/>
</dbReference>
<dbReference type="NCBIfam" id="TIGR02436">
    <property type="entry name" value="four helix bundle protein"/>
    <property type="match status" value="1"/>
</dbReference>
<dbReference type="AlphaFoldDB" id="A0A9D9HDR6"/>
<dbReference type="PIRSF" id="PIRSF035652">
    <property type="entry name" value="CHP02436"/>
    <property type="match status" value="1"/>
</dbReference>
<accession>A0A9D9HDR6</accession>
<dbReference type="PANTHER" id="PTHR38471:SF2">
    <property type="entry name" value="FOUR HELIX BUNDLE PROTEIN"/>
    <property type="match status" value="1"/>
</dbReference>
<dbReference type="EMBL" id="JADIMR010000082">
    <property type="protein sequence ID" value="MBO8447164.1"/>
    <property type="molecule type" value="Genomic_DNA"/>
</dbReference>
<dbReference type="InterPro" id="IPR036583">
    <property type="entry name" value="23S_rRNA_IVS_sf"/>
</dbReference>
<organism evidence="1 2">
    <name type="scientific">Candidatus Enterocola intestinipullorum</name>
    <dbReference type="NCBI Taxonomy" id="2840783"/>
    <lineage>
        <taxon>Bacteria</taxon>
        <taxon>Pseudomonadati</taxon>
        <taxon>Bacteroidota</taxon>
        <taxon>Bacteroidia</taxon>
        <taxon>Bacteroidales</taxon>
        <taxon>Candidatus Enterocola</taxon>
    </lineage>
</organism>
<dbReference type="Proteomes" id="UP000823637">
    <property type="component" value="Unassembled WGS sequence"/>
</dbReference>
<evidence type="ECO:0000313" key="2">
    <source>
        <dbReference type="Proteomes" id="UP000823637"/>
    </source>
</evidence>
<comment type="caution">
    <text evidence="1">The sequence shown here is derived from an EMBL/GenBank/DDBJ whole genome shotgun (WGS) entry which is preliminary data.</text>
</comment>
<dbReference type="Gene3D" id="1.20.1440.60">
    <property type="entry name" value="23S rRNA-intervening sequence"/>
    <property type="match status" value="1"/>
</dbReference>
<dbReference type="Pfam" id="PF05635">
    <property type="entry name" value="23S_rRNA_IVP"/>
    <property type="match status" value="1"/>
</dbReference>
<gene>
    <name evidence="1" type="ORF">IAC32_05410</name>
</gene>
<dbReference type="PANTHER" id="PTHR38471">
    <property type="entry name" value="FOUR HELIX BUNDLE PROTEIN"/>
    <property type="match status" value="1"/>
</dbReference>
<evidence type="ECO:0000313" key="1">
    <source>
        <dbReference type="EMBL" id="MBO8447164.1"/>
    </source>
</evidence>
<sequence length="125" mass="14383">MEAGHNPKKNVLENKSLLFALRIINAYKYITQDKQEYILSKQLLRSGTSVGAMIKEAEFAESKMDFIHKLNVALKEANETRYWLMLLKGAEYISVSAYESIEEDCNELIRLLVSIIKTSRQNLPK</sequence>
<name>A0A9D9HDR6_9BACT</name>
<reference evidence="1" key="2">
    <citation type="journal article" date="2021" name="PeerJ">
        <title>Extensive microbial diversity within the chicken gut microbiome revealed by metagenomics and culture.</title>
        <authorList>
            <person name="Gilroy R."/>
            <person name="Ravi A."/>
            <person name="Getino M."/>
            <person name="Pursley I."/>
            <person name="Horton D.L."/>
            <person name="Alikhan N.F."/>
            <person name="Baker D."/>
            <person name="Gharbi K."/>
            <person name="Hall N."/>
            <person name="Watson M."/>
            <person name="Adriaenssens E.M."/>
            <person name="Foster-Nyarko E."/>
            <person name="Jarju S."/>
            <person name="Secka A."/>
            <person name="Antonio M."/>
            <person name="Oren A."/>
            <person name="Chaudhuri R.R."/>
            <person name="La Ragione R."/>
            <person name="Hildebrand F."/>
            <person name="Pallen M.J."/>
        </authorList>
    </citation>
    <scope>NUCLEOTIDE SEQUENCE</scope>
    <source>
        <strain evidence="1">D3-1215</strain>
    </source>
</reference>
<protein>
    <submittedName>
        <fullName evidence="1">Four helix bundle protein</fullName>
    </submittedName>
</protein>
<proteinExistence type="predicted"/>